<keyword evidence="3 6" id="KW-0812">Transmembrane</keyword>
<dbReference type="OrthoDB" id="3358017at2759"/>
<evidence type="ECO:0000256" key="3">
    <source>
        <dbReference type="ARBA" id="ARBA00022692"/>
    </source>
</evidence>
<organism evidence="7 8">
    <name type="scientific">Debaryomyces hansenii (strain ATCC 36239 / CBS 767 / BCRC 21394 / JCM 1990 / NBRC 0083 / IGC 2968)</name>
    <name type="common">Yeast</name>
    <name type="synonym">Torulaspora hansenii</name>
    <dbReference type="NCBI Taxonomy" id="284592"/>
    <lineage>
        <taxon>Eukaryota</taxon>
        <taxon>Fungi</taxon>
        <taxon>Dikarya</taxon>
        <taxon>Ascomycota</taxon>
        <taxon>Saccharomycotina</taxon>
        <taxon>Pichiomycetes</taxon>
        <taxon>Debaryomycetaceae</taxon>
        <taxon>Debaryomyces</taxon>
    </lineage>
</organism>
<dbReference type="PANTHER" id="PTHR31465:SF1">
    <property type="entry name" value="PROTEIN RTA1-RELATED"/>
    <property type="match status" value="1"/>
</dbReference>
<gene>
    <name evidence="7" type="ordered locus">DEHA2D11506g</name>
</gene>
<dbReference type="FunCoup" id="Q6BS53">
    <property type="interactions" value="42"/>
</dbReference>
<feature type="transmembrane region" description="Helical" evidence="6">
    <location>
        <begin position="27"/>
        <end position="50"/>
    </location>
</feature>
<dbReference type="eggNOG" id="ENOG502QURG">
    <property type="taxonomic scope" value="Eukaryota"/>
</dbReference>
<keyword evidence="8" id="KW-1185">Reference proteome</keyword>
<feature type="transmembrane region" description="Helical" evidence="6">
    <location>
        <begin position="171"/>
        <end position="194"/>
    </location>
</feature>
<dbReference type="RefSeq" id="XP_458967.2">
    <property type="nucleotide sequence ID" value="XM_458967.1"/>
</dbReference>
<evidence type="ECO:0000256" key="5">
    <source>
        <dbReference type="ARBA" id="ARBA00023136"/>
    </source>
</evidence>
<name>Q6BS53_DEBHA</name>
<dbReference type="VEuPathDB" id="FungiDB:DEHA2D11506g"/>
<dbReference type="InParanoid" id="Q6BS53"/>
<dbReference type="GO" id="GO:0016020">
    <property type="term" value="C:membrane"/>
    <property type="evidence" value="ECO:0007669"/>
    <property type="project" value="UniProtKB-SubCell"/>
</dbReference>
<keyword evidence="5 6" id="KW-0472">Membrane</keyword>
<dbReference type="AlphaFoldDB" id="Q6BS53"/>
<evidence type="ECO:0000256" key="6">
    <source>
        <dbReference type="SAM" id="Phobius"/>
    </source>
</evidence>
<dbReference type="Pfam" id="PF04479">
    <property type="entry name" value="RTA1"/>
    <property type="match status" value="1"/>
</dbReference>
<proteinExistence type="inferred from homology"/>
<feature type="transmembrane region" description="Helical" evidence="6">
    <location>
        <begin position="62"/>
        <end position="82"/>
    </location>
</feature>
<feature type="transmembrane region" description="Helical" evidence="6">
    <location>
        <begin position="256"/>
        <end position="274"/>
    </location>
</feature>
<dbReference type="GeneID" id="2901359"/>
<keyword evidence="4 6" id="KW-1133">Transmembrane helix</keyword>
<feature type="transmembrane region" description="Helical" evidence="6">
    <location>
        <begin position="102"/>
        <end position="125"/>
    </location>
</feature>
<comment type="subcellular location">
    <subcellularLocation>
        <location evidence="1">Membrane</location>
        <topology evidence="1">Multi-pass membrane protein</topology>
    </subcellularLocation>
</comment>
<dbReference type="PANTHER" id="PTHR31465">
    <property type="entry name" value="PROTEIN RTA1-RELATED"/>
    <property type="match status" value="1"/>
</dbReference>
<evidence type="ECO:0000313" key="8">
    <source>
        <dbReference type="Proteomes" id="UP000000599"/>
    </source>
</evidence>
<sequence>MEQPELETDGYSKGNWKPYPYSPSFEAAIVFVALFGLATIYLIYQVLKALSRNETNKRDKRFLWMMVPFILGGSLETFGYTARVVLSFDITNIRPYIAQKLLLLFASPLYAVTLYMSLGSLVELLECQKISFMPIKLLIMIFVIGDLFSFLVQLAGGVIVASGTIRTGQYIINSGLIVQTLFLGLFMIVALTFYHRAVKYPNEYIMIMRNIPSQFNNWNSIFIAILACSTLLLTRCISRLIEAVQGERGYLISHEIFLYSLDASLMFINMIVFMSQDIGKYCLIFQTYLPYVDRSEDLNTTIVHKNYLFY</sequence>
<evidence type="ECO:0000256" key="2">
    <source>
        <dbReference type="ARBA" id="ARBA00009969"/>
    </source>
</evidence>
<feature type="transmembrane region" description="Helical" evidence="6">
    <location>
        <begin position="137"/>
        <end position="165"/>
    </location>
</feature>
<dbReference type="Proteomes" id="UP000000599">
    <property type="component" value="Chromosome D"/>
</dbReference>
<dbReference type="EMBL" id="CR382136">
    <property type="protein sequence ID" value="CAG87128.2"/>
    <property type="molecule type" value="Genomic_DNA"/>
</dbReference>
<evidence type="ECO:0000313" key="7">
    <source>
        <dbReference type="EMBL" id="CAG87128.2"/>
    </source>
</evidence>
<comment type="similarity">
    <text evidence="2">Belongs to the lipid-translocating exporter (LTE) (TC 9.A.26.1) family.</text>
</comment>
<dbReference type="HOGENOM" id="CLU_033465_3_1_1"/>
<reference evidence="7 8" key="1">
    <citation type="journal article" date="2004" name="Nature">
        <title>Genome evolution in yeasts.</title>
        <authorList>
            <consortium name="Genolevures"/>
            <person name="Dujon B."/>
            <person name="Sherman D."/>
            <person name="Fischer G."/>
            <person name="Durrens P."/>
            <person name="Casaregola S."/>
            <person name="Lafontaine I."/>
            <person name="de Montigny J."/>
            <person name="Marck C."/>
            <person name="Neuveglise C."/>
            <person name="Talla E."/>
            <person name="Goffard N."/>
            <person name="Frangeul L."/>
            <person name="Aigle M."/>
            <person name="Anthouard V."/>
            <person name="Babour A."/>
            <person name="Barbe V."/>
            <person name="Barnay S."/>
            <person name="Blanchin S."/>
            <person name="Beckerich J.M."/>
            <person name="Beyne E."/>
            <person name="Bleykasten C."/>
            <person name="Boisrame A."/>
            <person name="Boyer J."/>
            <person name="Cattolico L."/>
            <person name="Confanioleri F."/>
            <person name="de Daruvar A."/>
            <person name="Despons L."/>
            <person name="Fabre E."/>
            <person name="Fairhead C."/>
            <person name="Ferry-Dumazet H."/>
            <person name="Groppi A."/>
            <person name="Hantraye F."/>
            <person name="Hennequin C."/>
            <person name="Jauniaux N."/>
            <person name="Joyet P."/>
            <person name="Kachouri R."/>
            <person name="Kerrest A."/>
            <person name="Koszul R."/>
            <person name="Lemaire M."/>
            <person name="Lesur I."/>
            <person name="Ma L."/>
            <person name="Muller H."/>
            <person name="Nicaud J.M."/>
            <person name="Nikolski M."/>
            <person name="Oztas S."/>
            <person name="Ozier-Kalogeropoulos O."/>
            <person name="Pellenz S."/>
            <person name="Potier S."/>
            <person name="Richard G.F."/>
            <person name="Straub M.L."/>
            <person name="Suleau A."/>
            <person name="Swennene D."/>
            <person name="Tekaia F."/>
            <person name="Wesolowski-Louvel M."/>
            <person name="Westhof E."/>
            <person name="Wirth B."/>
            <person name="Zeniou-Meyer M."/>
            <person name="Zivanovic I."/>
            <person name="Bolotin-Fukuhara M."/>
            <person name="Thierry A."/>
            <person name="Bouchier C."/>
            <person name="Caudron B."/>
            <person name="Scarpelli C."/>
            <person name="Gaillardin C."/>
            <person name="Weissenbach J."/>
            <person name="Wincker P."/>
            <person name="Souciet J.L."/>
        </authorList>
    </citation>
    <scope>NUCLEOTIDE SEQUENCE [LARGE SCALE GENOMIC DNA]</scope>
    <source>
        <strain evidence="8">ATCC 36239 / CBS 767 / BCRC 21394 / JCM 1990 / NBRC 0083 / IGC 2968</strain>
    </source>
</reference>
<evidence type="ECO:0000256" key="1">
    <source>
        <dbReference type="ARBA" id="ARBA00004141"/>
    </source>
</evidence>
<evidence type="ECO:0000256" key="4">
    <source>
        <dbReference type="ARBA" id="ARBA00022989"/>
    </source>
</evidence>
<protein>
    <submittedName>
        <fullName evidence="7">DEHA2D11506p</fullName>
    </submittedName>
</protein>
<dbReference type="InterPro" id="IPR007568">
    <property type="entry name" value="RTA1"/>
</dbReference>
<accession>Q6BS53</accession>
<feature type="transmembrane region" description="Helical" evidence="6">
    <location>
        <begin position="215"/>
        <end position="241"/>
    </location>
</feature>
<dbReference type="KEGG" id="dha:DEHA2D11506g"/>